<dbReference type="InterPro" id="IPR003766">
    <property type="entry name" value="Uronate_isomerase"/>
</dbReference>
<dbReference type="PANTHER" id="PTHR30068">
    <property type="entry name" value="URONATE ISOMERASE"/>
    <property type="match status" value="1"/>
</dbReference>
<organism evidence="7 8">
    <name type="scientific">Limimaricola pyoseonensis</name>
    <dbReference type="NCBI Taxonomy" id="521013"/>
    <lineage>
        <taxon>Bacteria</taxon>
        <taxon>Pseudomonadati</taxon>
        <taxon>Pseudomonadota</taxon>
        <taxon>Alphaproteobacteria</taxon>
        <taxon>Rhodobacterales</taxon>
        <taxon>Paracoccaceae</taxon>
        <taxon>Limimaricola</taxon>
    </lineage>
</organism>
<dbReference type="InterPro" id="IPR032466">
    <property type="entry name" value="Metal_Hydrolase"/>
</dbReference>
<evidence type="ECO:0000313" key="8">
    <source>
        <dbReference type="Proteomes" id="UP000198922"/>
    </source>
</evidence>
<dbReference type="GO" id="GO:0042840">
    <property type="term" value="P:D-glucuronate catabolic process"/>
    <property type="evidence" value="ECO:0007669"/>
    <property type="project" value="TreeGrafter"/>
</dbReference>
<dbReference type="SUPFAM" id="SSF51556">
    <property type="entry name" value="Metallo-dependent hydrolases"/>
    <property type="match status" value="1"/>
</dbReference>
<dbReference type="Proteomes" id="UP000198922">
    <property type="component" value="Unassembled WGS sequence"/>
</dbReference>
<comment type="similarity">
    <text evidence="3">Belongs to the metallo-dependent hydrolases superfamily. Uronate isomerase family.</text>
</comment>
<dbReference type="STRING" id="521013.SAMN04488567_2343"/>
<keyword evidence="8" id="KW-1185">Reference proteome</keyword>
<comment type="pathway">
    <text evidence="2">Carbohydrate metabolism; pentose and glucuronate interconversion.</text>
</comment>
<evidence type="ECO:0000256" key="2">
    <source>
        <dbReference type="ARBA" id="ARBA00004892"/>
    </source>
</evidence>
<evidence type="ECO:0000313" key="7">
    <source>
        <dbReference type="EMBL" id="SDE68540.1"/>
    </source>
</evidence>
<dbReference type="NCBIfam" id="NF002794">
    <property type="entry name" value="PRK02925.1"/>
    <property type="match status" value="1"/>
</dbReference>
<comment type="catalytic activity">
    <reaction evidence="1">
        <text>D-glucuronate = D-fructuronate</text>
        <dbReference type="Rhea" id="RHEA:13049"/>
        <dbReference type="ChEBI" id="CHEBI:58720"/>
        <dbReference type="ChEBI" id="CHEBI:59863"/>
        <dbReference type="EC" id="5.3.1.12"/>
    </reaction>
</comment>
<dbReference type="Pfam" id="PF02614">
    <property type="entry name" value="UxaC"/>
    <property type="match status" value="1"/>
</dbReference>
<name>A0A1G7EXW8_9RHOB</name>
<protein>
    <recommendedName>
        <fullName evidence="5">Uronate isomerase</fullName>
        <ecNumber evidence="4">5.3.1.12</ecNumber>
    </recommendedName>
</protein>
<reference evidence="8" key="1">
    <citation type="submission" date="2016-10" db="EMBL/GenBank/DDBJ databases">
        <authorList>
            <person name="Varghese N."/>
            <person name="Submissions S."/>
        </authorList>
    </citation>
    <scope>NUCLEOTIDE SEQUENCE [LARGE SCALE GENOMIC DNA]</scope>
    <source>
        <strain evidence="8">DSM 21424</strain>
    </source>
</reference>
<keyword evidence="6 7" id="KW-0413">Isomerase</keyword>
<evidence type="ECO:0000256" key="6">
    <source>
        <dbReference type="ARBA" id="ARBA00023235"/>
    </source>
</evidence>
<proteinExistence type="inferred from homology"/>
<dbReference type="PANTHER" id="PTHR30068:SF4">
    <property type="entry name" value="URONATE ISOMERASE"/>
    <property type="match status" value="1"/>
</dbReference>
<evidence type="ECO:0000256" key="1">
    <source>
        <dbReference type="ARBA" id="ARBA00001165"/>
    </source>
</evidence>
<evidence type="ECO:0000256" key="4">
    <source>
        <dbReference type="ARBA" id="ARBA00012546"/>
    </source>
</evidence>
<gene>
    <name evidence="7" type="ORF">SAMN04488567_2343</name>
</gene>
<dbReference type="EC" id="5.3.1.12" evidence="4"/>
<dbReference type="GO" id="GO:0019698">
    <property type="term" value="P:D-galacturonate catabolic process"/>
    <property type="evidence" value="ECO:0007669"/>
    <property type="project" value="TreeGrafter"/>
</dbReference>
<dbReference type="EMBL" id="FNAT01000003">
    <property type="protein sequence ID" value="SDE68540.1"/>
    <property type="molecule type" value="Genomic_DNA"/>
</dbReference>
<dbReference type="AlphaFoldDB" id="A0A1G7EXW8"/>
<sequence length="463" mass="51298">MLPIDPAEALPDDARALYETIRTMPIVSPHGHCDPSWWAQDTPFPDPAELLIVPDHYVFRMLYSQGVALSDLGVGVPRAERDPRAIFRLFAKHWDSFLGTPSRGWLEHTLYRTIGVETPLAEDSADAVFDEISARLAEPGFRPRRLFERLGIETLATTDAALDPLKAHDAIAASGWGGHIIPTFRPDDVLDPARPGHRDNLHRLGAMTGCDIGRYSGFLEALRQRRAAFRARGATATDHDVPVLATTWLDPQEIGALYDRALQGGLDADGARRFYGHMLVEMAQMSAEDGMVMQIHAGSRRSTNAALRASHGPDMGADIPVAMDWVGGLDALLNRVGNDPALRVVLFTLDEASYARELAPMAGHWPCLRLGPPWWFHDSPNGIRRYFDRVVETAGYRNLAGFNDDTRAVLSIPARHDMWRRCVGLHLAEQVRAGLFGRAEAERLAAWLACDAARDTYRLKGTH</sequence>
<dbReference type="Gene3D" id="1.10.2020.10">
    <property type="entry name" value="uronate isomerase, domain 2, chain A"/>
    <property type="match status" value="1"/>
</dbReference>
<dbReference type="Gene3D" id="3.20.20.140">
    <property type="entry name" value="Metal-dependent hydrolases"/>
    <property type="match status" value="1"/>
</dbReference>
<accession>A0A1G7EXW8</accession>
<dbReference type="UniPathway" id="UPA00246"/>
<evidence type="ECO:0000256" key="3">
    <source>
        <dbReference type="ARBA" id="ARBA00008397"/>
    </source>
</evidence>
<evidence type="ECO:0000256" key="5">
    <source>
        <dbReference type="ARBA" id="ARBA00020555"/>
    </source>
</evidence>
<dbReference type="GO" id="GO:0008880">
    <property type="term" value="F:glucuronate isomerase activity"/>
    <property type="evidence" value="ECO:0007669"/>
    <property type="project" value="UniProtKB-EC"/>
</dbReference>